<dbReference type="GO" id="GO:0008270">
    <property type="term" value="F:zinc ion binding"/>
    <property type="evidence" value="ECO:0007669"/>
    <property type="project" value="UniProtKB-KW"/>
</dbReference>
<feature type="domain" description="Fibronectin type-III" evidence="19">
    <location>
        <begin position="629"/>
        <end position="720"/>
    </location>
</feature>
<dbReference type="InterPro" id="IPR011011">
    <property type="entry name" value="Znf_FYVE_PHD"/>
</dbReference>
<dbReference type="SMART" id="SM00308">
    <property type="entry name" value="LH2"/>
    <property type="match status" value="1"/>
</dbReference>
<dbReference type="SMART" id="SM00181">
    <property type="entry name" value="EGF"/>
    <property type="match status" value="3"/>
</dbReference>
<dbReference type="PANTHER" id="PTHR10877">
    <property type="entry name" value="POLYCYSTIN FAMILY MEMBER"/>
    <property type="match status" value="1"/>
</dbReference>
<feature type="compositionally biased region" description="Acidic residues" evidence="16">
    <location>
        <begin position="1019"/>
        <end position="1030"/>
    </location>
</feature>
<evidence type="ECO:0000313" key="21">
    <source>
        <dbReference type="Proteomes" id="UP000838412"/>
    </source>
</evidence>
<dbReference type="GO" id="GO:0005262">
    <property type="term" value="F:calcium channel activity"/>
    <property type="evidence" value="ECO:0007669"/>
    <property type="project" value="TreeGrafter"/>
</dbReference>
<dbReference type="OrthoDB" id="10049068at2759"/>
<dbReference type="InterPro" id="IPR013122">
    <property type="entry name" value="PKD1_2_channel"/>
</dbReference>
<dbReference type="Gene3D" id="2.10.25.10">
    <property type="entry name" value="Laminin"/>
    <property type="match status" value="3"/>
</dbReference>
<keyword evidence="6" id="KW-0479">Metal-binding</keyword>
<feature type="transmembrane region" description="Helical" evidence="17">
    <location>
        <begin position="1807"/>
        <end position="1827"/>
    </location>
</feature>
<dbReference type="SUPFAM" id="SSF57196">
    <property type="entry name" value="EGF/Laminin"/>
    <property type="match status" value="2"/>
</dbReference>
<dbReference type="PROSITE" id="PS50095">
    <property type="entry name" value="PLAT"/>
    <property type="match status" value="1"/>
</dbReference>
<dbReference type="InterPro" id="IPR018097">
    <property type="entry name" value="EGF_Ca-bd_CS"/>
</dbReference>
<evidence type="ECO:0000313" key="20">
    <source>
        <dbReference type="EMBL" id="CAH1264491.1"/>
    </source>
</evidence>
<dbReference type="InterPro" id="IPR003915">
    <property type="entry name" value="PKD_2"/>
</dbReference>
<evidence type="ECO:0000256" key="6">
    <source>
        <dbReference type="ARBA" id="ARBA00022723"/>
    </source>
</evidence>
<evidence type="ECO:0000256" key="17">
    <source>
        <dbReference type="SAM" id="Phobius"/>
    </source>
</evidence>
<feature type="domain" description="PLAT" evidence="18">
    <location>
        <begin position="1508"/>
        <end position="1626"/>
    </location>
</feature>
<evidence type="ECO:0000256" key="13">
    <source>
        <dbReference type="ARBA" id="ARBA00023180"/>
    </source>
</evidence>
<organism evidence="20 21">
    <name type="scientific">Branchiostoma lanceolatum</name>
    <name type="common">Common lancelet</name>
    <name type="synonym">Amphioxus lanceolatum</name>
    <dbReference type="NCBI Taxonomy" id="7740"/>
    <lineage>
        <taxon>Eukaryota</taxon>
        <taxon>Metazoa</taxon>
        <taxon>Chordata</taxon>
        <taxon>Cephalochordata</taxon>
        <taxon>Leptocardii</taxon>
        <taxon>Amphioxiformes</taxon>
        <taxon>Branchiostomatidae</taxon>
        <taxon>Branchiostoma</taxon>
    </lineage>
</organism>
<keyword evidence="9" id="KW-0862">Zinc</keyword>
<feature type="region of interest" description="Disordered" evidence="16">
    <location>
        <begin position="1746"/>
        <end position="1766"/>
    </location>
</feature>
<keyword evidence="10 17" id="KW-1133">Transmembrane helix</keyword>
<evidence type="ECO:0000256" key="14">
    <source>
        <dbReference type="PIRSR" id="PIRSR603915-2"/>
    </source>
</evidence>
<evidence type="ECO:0000256" key="9">
    <source>
        <dbReference type="ARBA" id="ARBA00022833"/>
    </source>
</evidence>
<dbReference type="FunFam" id="2.60.40.10:FF:002825">
    <property type="match status" value="1"/>
</dbReference>
<keyword evidence="12" id="KW-1015">Disulfide bond</keyword>
<feature type="domain" description="Fibronectin type-III" evidence="19">
    <location>
        <begin position="761"/>
        <end position="850"/>
    </location>
</feature>
<dbReference type="InterPro" id="IPR001965">
    <property type="entry name" value="Znf_PHD"/>
</dbReference>
<dbReference type="Pfam" id="PF08016">
    <property type="entry name" value="PKD_channel"/>
    <property type="match status" value="1"/>
</dbReference>
<feature type="transmembrane region" description="Helical" evidence="17">
    <location>
        <begin position="2289"/>
        <end position="2314"/>
    </location>
</feature>
<gene>
    <name evidence="20" type="primary">PKD1L3</name>
    <name evidence="20" type="ORF">BLAG_LOCUS18846</name>
</gene>
<feature type="domain" description="Fibronectin type-III" evidence="19">
    <location>
        <begin position="853"/>
        <end position="944"/>
    </location>
</feature>
<dbReference type="SMART" id="SM00249">
    <property type="entry name" value="PHD"/>
    <property type="match status" value="1"/>
</dbReference>
<dbReference type="SUPFAM" id="SSF49723">
    <property type="entry name" value="Lipase/lipooxygenase domain (PLAT/LH2 domain)"/>
    <property type="match status" value="1"/>
</dbReference>
<dbReference type="PRINTS" id="PR01433">
    <property type="entry name" value="POLYCYSTIN2"/>
</dbReference>
<dbReference type="EMBL" id="OV696690">
    <property type="protein sequence ID" value="CAH1264491.1"/>
    <property type="molecule type" value="Genomic_DNA"/>
</dbReference>
<feature type="transmembrane region" description="Helical" evidence="17">
    <location>
        <begin position="1465"/>
        <end position="1487"/>
    </location>
</feature>
<evidence type="ECO:0000256" key="4">
    <source>
        <dbReference type="ARBA" id="ARBA00022475"/>
    </source>
</evidence>
<keyword evidence="4" id="KW-1003">Cell membrane</keyword>
<dbReference type="Gene3D" id="2.60.60.20">
    <property type="entry name" value="PLAT/LH2 domain"/>
    <property type="match status" value="1"/>
</dbReference>
<feature type="transmembrane region" description="Helical" evidence="17">
    <location>
        <begin position="2191"/>
        <end position="2211"/>
    </location>
</feature>
<dbReference type="SMART" id="SM00303">
    <property type="entry name" value="GPS"/>
    <property type="match status" value="1"/>
</dbReference>
<dbReference type="Pfam" id="PF00041">
    <property type="entry name" value="fn3"/>
    <property type="match status" value="4"/>
</dbReference>
<feature type="compositionally biased region" description="Polar residues" evidence="16">
    <location>
        <begin position="2434"/>
        <end position="2452"/>
    </location>
</feature>
<dbReference type="SUPFAM" id="SSF57903">
    <property type="entry name" value="FYVE/PHD zinc finger"/>
    <property type="match status" value="1"/>
</dbReference>
<evidence type="ECO:0000256" key="11">
    <source>
        <dbReference type="ARBA" id="ARBA00023136"/>
    </source>
</evidence>
<dbReference type="InterPro" id="IPR013783">
    <property type="entry name" value="Ig-like_fold"/>
</dbReference>
<dbReference type="CDD" id="cd00063">
    <property type="entry name" value="FN3"/>
    <property type="match status" value="3"/>
</dbReference>
<feature type="transmembrane region" description="Helical" evidence="17">
    <location>
        <begin position="2142"/>
        <end position="2159"/>
    </location>
</feature>
<feature type="transmembrane region" description="Helical" evidence="17">
    <location>
        <begin position="1714"/>
        <end position="1737"/>
    </location>
</feature>
<comment type="subcellular location">
    <subcellularLocation>
        <location evidence="2">Cell membrane</location>
    </subcellularLocation>
    <subcellularLocation>
        <location evidence="1">Membrane</location>
        <topology evidence="1">Multi-pass membrane protein</topology>
    </subcellularLocation>
</comment>
<keyword evidence="21" id="KW-1185">Reference proteome</keyword>
<keyword evidence="11 17" id="KW-0472">Membrane</keyword>
<evidence type="ECO:0000256" key="5">
    <source>
        <dbReference type="ARBA" id="ARBA00022692"/>
    </source>
</evidence>
<dbReference type="Pfam" id="PF01477">
    <property type="entry name" value="PLAT"/>
    <property type="match status" value="1"/>
</dbReference>
<feature type="region of interest" description="Disordered" evidence="16">
    <location>
        <begin position="2434"/>
        <end position="2460"/>
    </location>
</feature>
<dbReference type="InterPro" id="IPR046791">
    <property type="entry name" value="Polycystin_dom"/>
</dbReference>
<dbReference type="InterPro" id="IPR000203">
    <property type="entry name" value="GPS"/>
</dbReference>
<evidence type="ECO:0000256" key="12">
    <source>
        <dbReference type="ARBA" id="ARBA00023157"/>
    </source>
</evidence>
<evidence type="ECO:0000256" key="7">
    <source>
        <dbReference type="ARBA" id="ARBA00022729"/>
    </source>
</evidence>
<dbReference type="InterPro" id="IPR038765">
    <property type="entry name" value="Papain-like_cys_pep_sf"/>
</dbReference>
<dbReference type="Gene3D" id="2.60.220.50">
    <property type="match status" value="1"/>
</dbReference>
<evidence type="ECO:0000256" key="1">
    <source>
        <dbReference type="ARBA" id="ARBA00004141"/>
    </source>
</evidence>
<name>A0A8J9ZYK8_BRALA</name>
<keyword evidence="8" id="KW-0863">Zinc-finger</keyword>
<protein>
    <submittedName>
        <fullName evidence="20">PKD1L3 protein</fullName>
    </submittedName>
</protein>
<feature type="domain" description="Fibronectin type-III" evidence="19">
    <location>
        <begin position="537"/>
        <end position="624"/>
    </location>
</feature>
<feature type="compositionally biased region" description="Acidic residues" evidence="16">
    <location>
        <begin position="941"/>
        <end position="956"/>
    </location>
</feature>
<accession>A0A8J9ZYK8</accession>
<dbReference type="GO" id="GO:0005509">
    <property type="term" value="F:calcium ion binding"/>
    <property type="evidence" value="ECO:0007669"/>
    <property type="project" value="InterPro"/>
</dbReference>
<dbReference type="Pfam" id="PF01825">
    <property type="entry name" value="GPS"/>
    <property type="match status" value="1"/>
</dbReference>
<dbReference type="SMART" id="SM00060">
    <property type="entry name" value="FN3"/>
    <property type="match status" value="4"/>
</dbReference>
<dbReference type="InterPro" id="IPR036116">
    <property type="entry name" value="FN3_sf"/>
</dbReference>
<dbReference type="CDD" id="cd00054">
    <property type="entry name" value="EGF_CA"/>
    <property type="match status" value="1"/>
</dbReference>
<dbReference type="InterPro" id="IPR001881">
    <property type="entry name" value="EGF-like_Ca-bd_dom"/>
</dbReference>
<comment type="caution">
    <text evidence="15">Lacks conserved residue(s) required for the propagation of feature annotation.</text>
</comment>
<evidence type="ECO:0000256" key="15">
    <source>
        <dbReference type="PROSITE-ProRule" id="PRU00152"/>
    </source>
</evidence>
<feature type="compositionally biased region" description="Low complexity" evidence="16">
    <location>
        <begin position="975"/>
        <end position="986"/>
    </location>
</feature>
<proteinExistence type="inferred from homology"/>
<feature type="region of interest" description="Disordered" evidence="16">
    <location>
        <begin position="1088"/>
        <end position="1125"/>
    </location>
</feature>
<sequence>MAGRDRRATRSRLVSAGITCWLLIVTAGNHAFEVLRTANQLYEPQGWRGVNFFTIEARLPADGLSASPNWCEDYQNLCEGFGLRPTGCGEPWASDGGMYSTPDYIRCTTDYNSNPYGNMLGCPPSLKISKVAELAFSVHDTWRRSFGFGKCQNADGYCGRDISNSAEGINSVFNAYPGNGDRTVYTVCIDDGGTASPASNGGCEHFWDGQSTCSCRQGFLLMSDGRSCEAGPHAFEVLRTKDQAFNGIDFLVIEARLPADGLSNFDTWCLDYMYLCPEYGRRPTGCGEDNMFSRSGSEDFERCITEFNSDSYIDNVLSCPPYNSIADLANLAFSVGTTSTQRKHAFEVLRTANYHLWGSDYFVIEARLPDDGTAATESWCRDYQYLCAEYGLNATSCGQSNDQDKWCTWEYKADPDPSVNHACPMNNHVAMVVGRVFDVSLVTDLQDRSFAFEYCDVSDCQRTIYNSPALASTAAITSGSSERTVYTVCFGHGDGCANENGGCAQNCTTLQGAGYNCSCTQGFVLMADLHGCEAVDPPMRLNVTDITDEGFNVTWIPSPDPDLQGYHVVVSKLDMITAFNQSTDQTWLQVVGLTLETDYVIRVRVLVLSDGLWSRSTETTINATTIMSSSTDLEFVKVTETTSKLKFTWVPPDAVVTGYRIMYGQGEATEQLIPSPGQEERSVLLEGLQPDTMYKVEITTIGLRRESLPLTGFNATEPDECATVNGWCDQICTNVPGSYRCFCRQGFVLMADAHGCGAVEPPINLAVSDITDKGFNITWSLSPDPDLHEYRVVVSTLDRTTAVDQNTDKTSLLLLELSPESDYVISVTSLFLTDGWRSQSETAVIQTSTEMSSSTDLQFLDATETTLRFTWVPPDAVVTGYRIMYGQEEATEQLFPSPDPGERSAVILGLQPDSRYKVEIITIGAQRESLPLVGYQTTGGDEPDSESDDEQSDDDSLAQITTSTSDETREEIKKSSTTSSGGSRTTPADQEPGSSLDSIHADAFSPDPQDVLQRLAQDMADDDGGVEEIEQPTSAAEDKSQNTALDVLKSITSKLSKWAMSDPSTVESVGESLVESVATLLYEPEGDAEEDDANLQSAPVDDDHVSPQERAQEAKQALEQQRDEKEMIVQKSNQILDDLFNAVADPMRPGAPPVTIDRGGVTLRAQKISGSKSGSQVVQTENGGFQFPSQTALFQEYPPHNLTVKVIEYQQHPYTWGLGAYQARSSVMELTIRRKNYKPLVFNNLTDDFIITVPGKTRNKPANKTITYPLPGNRSSSYHLLNLNNTAEGFLVTVTPLNSSVVYSVSGRYGGRPDDQNYDVRTETYVLPEECSLVETLRGDGHGSDKKEARMFIKGKKEQVEYYVRVQILGPATECDINERTDETNALTNGFYSYHIQWARLSCVFWSEAPDAWRPDGCTISDQSTYNSIICHCNHLTAFGSDFATPPDTVDFGALTLRDLRDNGAVLTTIFVEFCLFLLTLVILKVIDLRSRKKKNPSVKLDNLLDDFRYRLQLWTGTDKQAGTASTVAFNLFGDAATSGVRVVSITEKVFTQGSRVTLNFSTTEQLGNVELLQLMHDNSGEGSRGSWNVDRAAVQDLTTGKLSYFFCGEWLAADRGDGQVVKTFPVATEEDLRSFGFLFPASLRSSLLEEHLFLSVVIMPEGSTFTRIERLGCCLSFLTVSMVSSAMWLSDENATQVVQAVSLGPFSFTLNTVYTGIMTSITCLPVVMAIVLLFQYSRPSRKGGRRVRDVETAGPAEASPQQGPTKGLPHWCKYVAWVLVVLSAVGSAIFTVLYSLEWGKDKSERWLSAYFTTFLADISLLQPVKTSLGNANEARRKRNRDKRIGNVLRDIVLSCAHLLLALTIINAHHNTNPAFHQTQSAAENFVQSVDDVTEPSALWPWLSETVLGSFYPETSYNDDKPRWWEKVFTADMQSVLVSPPSLIQARVKSGLCTVPATMQYLFNECAAAYGADTKETGVFQKGWKRVTNMSEVESEAPAWSYRPSGYTIKPVFGAKTQYWGDGFSLDLGKSADEMRSILADLKTNRWLDKQTRAVILEEFVYNGNLDMFISVTVVIEFTEMYGVFSHRHLHTFRLNQQPGTIGYIYVLLEIIYVIILLYSLWKEAKAARAAGLAYLKEPWNIFEILNFILAFTVIALYATNRVYGSKILAAVKQGKDSLQYLRSVVNINLVYGWFLSFLAFVNIMKFLRLLRFNPLLSKLMSVFRGMAAEFSAFIFYFFLCFSGFGISAYLMFGTTATTYRSITSSFSTLFQMSLGFFDYTELWDANPILGPIFFITFICFMFLVLMNIAMAIIDRALPDVRDHVMSEEDRFFIEGLWERFTSLLGFQQVPVTDVDTVDKLHDSLIEVEIQVERLWLKRRSLFNCRVKNADLPTEPDFVSPVKNILKDAAKERNASRGDLPVIVIRTASQNSRTVDVSGNSAPVEATPSSSACHDEGGATEDNDLVAVKSSTSLPLGETLTYNHIKAAQSLLRRQYPALQGLEDPVFGLYEVGFAIMTGKGLQIHHSSNMHWVLSSNTEGQVCLYDSLGVAITGSLQIQLCQSYAAFADRETNFLPVLLPEVQRQWNANDSGLFVIAWAVDIAEGQDVIRVVYDEGKMRSHLEMCFTQGILTPFPRLTSRRRRIGPTNAHRISLVCHCEQGGRLGRMEWCRACRRIFHVSCLAVSPPRGGKWACGDCAV</sequence>
<keyword evidence="13" id="KW-0325">Glycoprotein</keyword>
<reference evidence="20" key="1">
    <citation type="submission" date="2022-01" db="EMBL/GenBank/DDBJ databases">
        <authorList>
            <person name="Braso-Vives M."/>
        </authorList>
    </citation>
    <scope>NUCLEOTIDE SEQUENCE</scope>
</reference>
<keyword evidence="7" id="KW-0732">Signal</keyword>
<dbReference type="Gene3D" id="3.30.40.10">
    <property type="entry name" value="Zinc/RING finger domain, C3HC4 (zinc finger)"/>
    <property type="match status" value="1"/>
</dbReference>
<dbReference type="Pfam" id="PF20519">
    <property type="entry name" value="Polycystin_dom"/>
    <property type="match status" value="1"/>
</dbReference>
<evidence type="ECO:0000256" key="8">
    <source>
        <dbReference type="ARBA" id="ARBA00022771"/>
    </source>
</evidence>
<dbReference type="InterPro" id="IPR013083">
    <property type="entry name" value="Znf_RING/FYVE/PHD"/>
</dbReference>
<dbReference type="InterPro" id="IPR051223">
    <property type="entry name" value="Polycystin"/>
</dbReference>
<dbReference type="InterPro" id="IPR003961">
    <property type="entry name" value="FN3_dom"/>
</dbReference>
<feature type="transmembrane region" description="Helical" evidence="17">
    <location>
        <begin position="1775"/>
        <end position="1795"/>
    </location>
</feature>
<evidence type="ECO:0000256" key="2">
    <source>
        <dbReference type="ARBA" id="ARBA00004236"/>
    </source>
</evidence>
<dbReference type="FunFam" id="2.60.220.50:FF:000035">
    <property type="entry name" value="Uncharacterized protein"/>
    <property type="match status" value="1"/>
</dbReference>
<feature type="transmembrane region" description="Helical" evidence="17">
    <location>
        <begin position="2103"/>
        <end position="2122"/>
    </location>
</feature>
<feature type="region of interest" description="Disordered" evidence="16">
    <location>
        <begin position="932"/>
        <end position="1043"/>
    </location>
</feature>
<dbReference type="FunFam" id="2.10.25.10:FF:000931">
    <property type="entry name" value="Uncharacterized protein"/>
    <property type="match status" value="1"/>
</dbReference>
<keyword evidence="5 17" id="KW-0812">Transmembrane</keyword>
<dbReference type="PROSITE" id="PS50853">
    <property type="entry name" value="FN3"/>
    <property type="match status" value="4"/>
</dbReference>
<evidence type="ECO:0000259" key="19">
    <source>
        <dbReference type="PROSITE" id="PS50853"/>
    </source>
</evidence>
<dbReference type="PANTHER" id="PTHR10877:SF194">
    <property type="entry name" value="LOCATION OF VULVA DEFECTIVE 1"/>
    <property type="match status" value="1"/>
</dbReference>
<evidence type="ECO:0000259" key="18">
    <source>
        <dbReference type="PROSITE" id="PS50095"/>
    </source>
</evidence>
<dbReference type="Pfam" id="PF14670">
    <property type="entry name" value="FXa_inhibition"/>
    <property type="match status" value="1"/>
</dbReference>
<dbReference type="SUPFAM" id="SSF49265">
    <property type="entry name" value="Fibronectin type III"/>
    <property type="match status" value="2"/>
</dbReference>
<dbReference type="Gene3D" id="1.10.287.70">
    <property type="match status" value="1"/>
</dbReference>
<dbReference type="SMART" id="SM00179">
    <property type="entry name" value="EGF_CA"/>
    <property type="match status" value="2"/>
</dbReference>
<dbReference type="SUPFAM" id="SSF54001">
    <property type="entry name" value="Cysteine proteinases"/>
    <property type="match status" value="1"/>
</dbReference>
<dbReference type="PROSITE" id="PS01187">
    <property type="entry name" value="EGF_CA"/>
    <property type="match status" value="1"/>
</dbReference>
<evidence type="ECO:0000256" key="3">
    <source>
        <dbReference type="ARBA" id="ARBA00007200"/>
    </source>
</evidence>
<dbReference type="GO" id="GO:0005886">
    <property type="term" value="C:plasma membrane"/>
    <property type="evidence" value="ECO:0007669"/>
    <property type="project" value="UniProtKB-SubCell"/>
</dbReference>
<dbReference type="InterPro" id="IPR046338">
    <property type="entry name" value="GAIN_dom_sf"/>
</dbReference>
<dbReference type="InterPro" id="IPR036392">
    <property type="entry name" value="PLAT/LH2_dom_sf"/>
</dbReference>
<comment type="similarity">
    <text evidence="3">Belongs to the polycystin family.</text>
</comment>
<evidence type="ECO:0000256" key="16">
    <source>
        <dbReference type="SAM" id="MobiDB-lite"/>
    </source>
</evidence>
<dbReference type="Proteomes" id="UP000838412">
    <property type="component" value="Chromosome 5"/>
</dbReference>
<evidence type="ECO:0000256" key="10">
    <source>
        <dbReference type="ARBA" id="ARBA00022989"/>
    </source>
</evidence>
<dbReference type="InterPro" id="IPR000742">
    <property type="entry name" value="EGF"/>
</dbReference>
<feature type="transmembrane region" description="Helical" evidence="17">
    <location>
        <begin position="2231"/>
        <end position="2253"/>
    </location>
</feature>
<feature type="disulfide bond" evidence="14">
    <location>
        <begin position="1953"/>
        <end position="1966"/>
    </location>
</feature>
<dbReference type="GO" id="GO:0050982">
    <property type="term" value="P:detection of mechanical stimulus"/>
    <property type="evidence" value="ECO:0007669"/>
    <property type="project" value="TreeGrafter"/>
</dbReference>
<dbReference type="Gene3D" id="2.60.40.10">
    <property type="entry name" value="Immunoglobulins"/>
    <property type="match status" value="4"/>
</dbReference>
<dbReference type="InterPro" id="IPR001024">
    <property type="entry name" value="PLAT/LH2_dom"/>
</dbReference>
<feature type="transmembrane region" description="Helical" evidence="17">
    <location>
        <begin position="1672"/>
        <end position="1690"/>
    </location>
</feature>
<feature type="compositionally biased region" description="Basic and acidic residues" evidence="16">
    <location>
        <begin position="1101"/>
        <end position="1113"/>
    </location>
</feature>